<evidence type="ECO:0000313" key="2">
    <source>
        <dbReference type="Proteomes" id="UP000285138"/>
    </source>
</evidence>
<accession>A0A424YAB5</accession>
<proteinExistence type="predicted"/>
<dbReference type="SUPFAM" id="SSF53335">
    <property type="entry name" value="S-adenosyl-L-methionine-dependent methyltransferases"/>
    <property type="match status" value="1"/>
</dbReference>
<comment type="caution">
    <text evidence="1">The sequence shown here is derived from an EMBL/GenBank/DDBJ whole genome shotgun (WGS) entry which is preliminary data.</text>
</comment>
<sequence>MVKLTPRLKNIASLVPEGSVAADIGTDHGYLSVFLVEKGICPKVIAGEKNEKPLKKARELVSSRGLEDRVITRQGDGLEVIKNDDKVNTVIIAGMGGQTLVNILWKDYNKLKDIKALILQPMTDIPLARKWLIENNYKIAREKLAREGKHFYEI</sequence>
<gene>
    <name evidence="1" type="ORF">D5R97_09320</name>
</gene>
<dbReference type="InterPro" id="IPR029063">
    <property type="entry name" value="SAM-dependent_MTases_sf"/>
</dbReference>
<organism evidence="1 2">
    <name type="scientific">Candidatus Syntrophonatronum acetioxidans</name>
    <dbReference type="NCBI Taxonomy" id="1795816"/>
    <lineage>
        <taxon>Bacteria</taxon>
        <taxon>Bacillati</taxon>
        <taxon>Bacillota</taxon>
        <taxon>Clostridia</taxon>
        <taxon>Eubacteriales</taxon>
        <taxon>Syntrophomonadaceae</taxon>
        <taxon>Candidatus Syntrophonatronum</taxon>
    </lineage>
</organism>
<protein>
    <submittedName>
        <fullName evidence="1">SAM-dependent methyltransferase</fullName>
    </submittedName>
</protein>
<reference evidence="1 2" key="1">
    <citation type="submission" date="2018-08" db="EMBL/GenBank/DDBJ databases">
        <title>The metabolism and importance of syntrophic acetate oxidation coupled to methane or sulfide production in haloalkaline environments.</title>
        <authorList>
            <person name="Timmers P.H.A."/>
            <person name="Vavourakis C.D."/>
            <person name="Sorokin D.Y."/>
            <person name="Sinninghe Damste J.S."/>
            <person name="Muyzer G."/>
            <person name="Stams A.J.M."/>
            <person name="Plugge C.M."/>
        </authorList>
    </citation>
    <scope>NUCLEOTIDE SEQUENCE [LARGE SCALE GENOMIC DNA]</scope>
    <source>
        <strain evidence="1">MSAO_Bac1</strain>
    </source>
</reference>
<dbReference type="EMBL" id="QZAA01000255">
    <property type="protein sequence ID" value="RQD73446.1"/>
    <property type="molecule type" value="Genomic_DNA"/>
</dbReference>
<feature type="non-terminal residue" evidence="1">
    <location>
        <position position="154"/>
    </location>
</feature>
<name>A0A424YAB5_9FIRM</name>
<dbReference type="Proteomes" id="UP000285138">
    <property type="component" value="Unassembled WGS sequence"/>
</dbReference>
<evidence type="ECO:0000313" key="1">
    <source>
        <dbReference type="EMBL" id="RQD73446.1"/>
    </source>
</evidence>
<keyword evidence="1" id="KW-0808">Transferase</keyword>
<dbReference type="Gene3D" id="3.40.50.150">
    <property type="entry name" value="Vaccinia Virus protein VP39"/>
    <property type="match status" value="1"/>
</dbReference>
<dbReference type="PANTHER" id="PTHR38451:SF1">
    <property type="entry name" value="TRNA (ADENINE(22)-N(1))-METHYLTRANSFERASE"/>
    <property type="match status" value="1"/>
</dbReference>
<dbReference type="GO" id="GO:0008168">
    <property type="term" value="F:methyltransferase activity"/>
    <property type="evidence" value="ECO:0007669"/>
    <property type="project" value="UniProtKB-KW"/>
</dbReference>
<dbReference type="Pfam" id="PF12847">
    <property type="entry name" value="Methyltransf_18"/>
    <property type="match status" value="1"/>
</dbReference>
<dbReference type="PANTHER" id="PTHR38451">
    <property type="entry name" value="TRNA (ADENINE(22)-N(1))-METHYLTRANSFERASE"/>
    <property type="match status" value="1"/>
</dbReference>
<keyword evidence="1" id="KW-0489">Methyltransferase</keyword>
<dbReference type="GO" id="GO:0032259">
    <property type="term" value="P:methylation"/>
    <property type="evidence" value="ECO:0007669"/>
    <property type="project" value="UniProtKB-KW"/>
</dbReference>
<dbReference type="AlphaFoldDB" id="A0A424YAB5"/>